<dbReference type="GO" id="GO:0005834">
    <property type="term" value="C:heterotrimeric G-protein complex"/>
    <property type="evidence" value="ECO:0007669"/>
    <property type="project" value="TreeGrafter"/>
</dbReference>
<dbReference type="GO" id="GO:0005525">
    <property type="term" value="F:GTP binding"/>
    <property type="evidence" value="ECO:0007669"/>
    <property type="project" value="UniProtKB-KW"/>
</dbReference>
<evidence type="ECO:0008006" key="7">
    <source>
        <dbReference type="Google" id="ProtNLM"/>
    </source>
</evidence>
<dbReference type="STRING" id="542762.A0A4S4E2F5"/>
<evidence type="ECO:0000256" key="3">
    <source>
        <dbReference type="ARBA" id="ARBA00023224"/>
    </source>
</evidence>
<dbReference type="GO" id="GO:0031683">
    <property type="term" value="F:G-protein beta/gamma-subunit complex binding"/>
    <property type="evidence" value="ECO:0007669"/>
    <property type="project" value="InterPro"/>
</dbReference>
<proteinExistence type="predicted"/>
<dbReference type="InterPro" id="IPR011025">
    <property type="entry name" value="GproteinA_insert"/>
</dbReference>
<dbReference type="GO" id="GO:0005737">
    <property type="term" value="C:cytoplasm"/>
    <property type="evidence" value="ECO:0007669"/>
    <property type="project" value="TreeGrafter"/>
</dbReference>
<dbReference type="Pfam" id="PF00503">
    <property type="entry name" value="G-alpha"/>
    <property type="match status" value="1"/>
</dbReference>
<dbReference type="GO" id="GO:0001664">
    <property type="term" value="F:G protein-coupled receptor binding"/>
    <property type="evidence" value="ECO:0007669"/>
    <property type="project" value="TreeGrafter"/>
</dbReference>
<evidence type="ECO:0000256" key="4">
    <source>
        <dbReference type="PIRSR" id="PIRSR601019-1"/>
    </source>
</evidence>
<dbReference type="PROSITE" id="PS51882">
    <property type="entry name" value="G_ALPHA"/>
    <property type="match status" value="1"/>
</dbReference>
<feature type="binding site" evidence="4">
    <location>
        <begin position="282"/>
        <end position="285"/>
    </location>
    <ligand>
        <name>GTP</name>
        <dbReference type="ChEBI" id="CHEBI:37565"/>
    </ligand>
</feature>
<dbReference type="SUPFAM" id="SSF52540">
    <property type="entry name" value="P-loop containing nucleoside triphosphate hydrolases"/>
    <property type="match status" value="1"/>
</dbReference>
<protein>
    <recommendedName>
        <fullName evidence="7">Extra-large guanine nucleotide-binding protein 3</fullName>
    </recommendedName>
</protein>
<keyword evidence="2 4" id="KW-0342">GTP-binding</keyword>
<dbReference type="InterPro" id="IPR001019">
    <property type="entry name" value="Gprotein_alpha_su"/>
</dbReference>
<dbReference type="GO" id="GO:0003924">
    <property type="term" value="F:GTPase activity"/>
    <property type="evidence" value="ECO:0007669"/>
    <property type="project" value="InterPro"/>
</dbReference>
<dbReference type="GO" id="GO:0007188">
    <property type="term" value="P:adenylate cyclase-modulating G protein-coupled receptor signaling pathway"/>
    <property type="evidence" value="ECO:0007669"/>
    <property type="project" value="TreeGrafter"/>
</dbReference>
<comment type="caution">
    <text evidence="5">The sequence shown here is derived from an EMBL/GenBank/DDBJ whole genome shotgun (WGS) entry which is preliminary data.</text>
</comment>
<dbReference type="InterPro" id="IPR027417">
    <property type="entry name" value="P-loop_NTPase"/>
</dbReference>
<keyword evidence="6" id="KW-1185">Reference proteome</keyword>
<dbReference type="AlphaFoldDB" id="A0A4S4E2F5"/>
<sequence length="398" mass="46350">MIQSNMYKYLSVLLEARERFEEEALMEKETLALDDEESTPGLLFYAENVAYCETGSNGSKLCVYSIHQRFKHFSDWLLEIMAMGDLDAFFPAATREYAPIVDEIWKDPAIQETYKRRKEIHLLPDVAKYFLDRATGSFPLCPWWGWGYAMAQAIMRERLWILCAIPSCYQAHLGPSCPAPQQAIEISSNDYEPSEKDILYVEGVTPSNGLAFLEFSFDDHSPMSEMYNENYECQPPLANDYDQVWLHTTGDIQNKMLANRDLFESLVGNPCFRDTPFVLLLNKYDAFEDKINQVPITICDWFKDFSPVKPHHNNQSLANQAYYYVAVKFKELYFSMSGRKLFVWQTRSHERPSVDEAFKYIREVLKWDEEKDENMYGIAGDDSFYSTELSSSPYIRQE</sequence>
<dbReference type="SMART" id="SM00275">
    <property type="entry name" value="G_alpha"/>
    <property type="match status" value="1"/>
</dbReference>
<dbReference type="Gene3D" id="1.10.400.10">
    <property type="entry name" value="GI Alpha 1, domain 2-like"/>
    <property type="match status" value="1"/>
</dbReference>
<dbReference type="EMBL" id="SDRB02008080">
    <property type="protein sequence ID" value="THG10042.1"/>
    <property type="molecule type" value="Genomic_DNA"/>
</dbReference>
<reference evidence="5 6" key="1">
    <citation type="journal article" date="2018" name="Proc. Natl. Acad. Sci. U.S.A.">
        <title>Draft genome sequence of Camellia sinensis var. sinensis provides insights into the evolution of the tea genome and tea quality.</title>
        <authorList>
            <person name="Wei C."/>
            <person name="Yang H."/>
            <person name="Wang S."/>
            <person name="Zhao J."/>
            <person name="Liu C."/>
            <person name="Gao L."/>
            <person name="Xia E."/>
            <person name="Lu Y."/>
            <person name="Tai Y."/>
            <person name="She G."/>
            <person name="Sun J."/>
            <person name="Cao H."/>
            <person name="Tong W."/>
            <person name="Gao Q."/>
            <person name="Li Y."/>
            <person name="Deng W."/>
            <person name="Jiang X."/>
            <person name="Wang W."/>
            <person name="Chen Q."/>
            <person name="Zhang S."/>
            <person name="Li H."/>
            <person name="Wu J."/>
            <person name="Wang P."/>
            <person name="Li P."/>
            <person name="Shi C."/>
            <person name="Zheng F."/>
            <person name="Jian J."/>
            <person name="Huang B."/>
            <person name="Shan D."/>
            <person name="Shi M."/>
            <person name="Fang C."/>
            <person name="Yue Y."/>
            <person name="Li F."/>
            <person name="Li D."/>
            <person name="Wei S."/>
            <person name="Han B."/>
            <person name="Jiang C."/>
            <person name="Yin Y."/>
            <person name="Xia T."/>
            <person name="Zhang Z."/>
            <person name="Bennetzen J.L."/>
            <person name="Zhao S."/>
            <person name="Wan X."/>
        </authorList>
    </citation>
    <scope>NUCLEOTIDE SEQUENCE [LARGE SCALE GENOMIC DNA]</scope>
    <source>
        <strain evidence="6">cv. Shuchazao</strain>
        <tissue evidence="5">Leaf</tissue>
    </source>
</reference>
<dbReference type="PANTHER" id="PTHR10218:SF317">
    <property type="entry name" value="EXTRA-LARGE GUANINE NUCLEOTIDE-BINDING PROTEIN 3-LIKE"/>
    <property type="match status" value="1"/>
</dbReference>
<dbReference type="PANTHER" id="PTHR10218">
    <property type="entry name" value="GTP-BINDING PROTEIN ALPHA SUBUNIT"/>
    <property type="match status" value="1"/>
</dbReference>
<accession>A0A4S4E2F5</accession>
<gene>
    <name evidence="5" type="ORF">TEA_028113</name>
</gene>
<evidence type="ECO:0000256" key="1">
    <source>
        <dbReference type="ARBA" id="ARBA00022741"/>
    </source>
</evidence>
<dbReference type="SUPFAM" id="SSF47895">
    <property type="entry name" value="Transducin (alpha subunit), insertion domain"/>
    <property type="match status" value="1"/>
</dbReference>
<evidence type="ECO:0000256" key="2">
    <source>
        <dbReference type="ARBA" id="ARBA00023134"/>
    </source>
</evidence>
<keyword evidence="3" id="KW-0807">Transducer</keyword>
<evidence type="ECO:0000313" key="6">
    <source>
        <dbReference type="Proteomes" id="UP000306102"/>
    </source>
</evidence>
<name>A0A4S4E2F5_CAMSN</name>
<dbReference type="Gene3D" id="3.40.50.300">
    <property type="entry name" value="P-loop containing nucleotide triphosphate hydrolases"/>
    <property type="match status" value="1"/>
</dbReference>
<dbReference type="Proteomes" id="UP000306102">
    <property type="component" value="Unassembled WGS sequence"/>
</dbReference>
<organism evidence="5 6">
    <name type="scientific">Camellia sinensis var. sinensis</name>
    <name type="common">China tea</name>
    <dbReference type="NCBI Taxonomy" id="542762"/>
    <lineage>
        <taxon>Eukaryota</taxon>
        <taxon>Viridiplantae</taxon>
        <taxon>Streptophyta</taxon>
        <taxon>Embryophyta</taxon>
        <taxon>Tracheophyta</taxon>
        <taxon>Spermatophyta</taxon>
        <taxon>Magnoliopsida</taxon>
        <taxon>eudicotyledons</taxon>
        <taxon>Gunneridae</taxon>
        <taxon>Pentapetalae</taxon>
        <taxon>asterids</taxon>
        <taxon>Ericales</taxon>
        <taxon>Theaceae</taxon>
        <taxon>Camellia</taxon>
    </lineage>
</organism>
<keyword evidence="1 4" id="KW-0547">Nucleotide-binding</keyword>
<evidence type="ECO:0000313" key="5">
    <source>
        <dbReference type="EMBL" id="THG10042.1"/>
    </source>
</evidence>